<name>A0A128F134_9GAMM</name>
<sequence>MKNSHYKHTAYLILNLFNAGMIEGRIFIPSRGVRSIKNLKLFLHDDFFESHKVVVYGWGYKETSSFAREYAKDNGLKYVSIEDGFIRSVGLGVLGAQPLSLILDDLGVYYSAVGESELEKKIHESNDVLLADRAKACIVNIREQRLSKYNVQSVFNKSTKNAKIVVIDQTYGDASVTGAMANENTFVEMLEEAIVNHPNETIWVKIHPDVVCGKKKGFLYPLPFEHPNVKVFAESINPWDMLESATDVYTVSSLMGFEALMAGVKVHCFGMPFYAGWGLTEDKLVCERRNKNRTLEQVFAAAYLEYARYVDPILERRCELEDIIPYIVDVLRHQGQPELTVSLASVSRWKQTWLPPFLKAWNLKSEKRRAKTTVGWGMQSECGFTIEDGFIRSNGLGVHFQKPISLVLDRTGIYFDATRPSDLENILNGEISSYMVERAERLLPKLLDSGITKYNVGSAQPLILPEDRTIILVPGQVESDASILYGSPEVKTNSELLLKVREANPDAFLIYKPHPDVVAGQRDDGRWESETLNVADLVVTDVSMDALLRHVDEVHTMTSLTGFEALLRGKQVTTYGMPFYAGWGLTQDTLKCERRKRQLALYELIAGALILYPTYIDPVSRQLCTVEQALERLVQMKTGDVTVKDYKLQAMLFLKRSKRAALHLLKYHR</sequence>
<organism evidence="1 2">
    <name type="scientific">Grimontia celer</name>
    <dbReference type="NCBI Taxonomy" id="1796497"/>
    <lineage>
        <taxon>Bacteria</taxon>
        <taxon>Pseudomonadati</taxon>
        <taxon>Pseudomonadota</taxon>
        <taxon>Gammaproteobacteria</taxon>
        <taxon>Vibrionales</taxon>
        <taxon>Vibrionaceae</taxon>
        <taxon>Grimontia</taxon>
    </lineage>
</organism>
<dbReference type="InterPro" id="IPR007833">
    <property type="entry name" value="Capsule_polysaccharide_synth"/>
</dbReference>
<accession>A0A128F134</accession>
<dbReference type="STRING" id="1796497.GCE9029_01876"/>
<dbReference type="CDD" id="cd16439">
    <property type="entry name" value="beta_Kdo_transferase_KpsC_2"/>
    <property type="match status" value="1"/>
</dbReference>
<dbReference type="EMBL" id="FIZX01000001">
    <property type="protein sequence ID" value="CZF80140.1"/>
    <property type="molecule type" value="Genomic_DNA"/>
</dbReference>
<evidence type="ECO:0000313" key="2">
    <source>
        <dbReference type="Proteomes" id="UP000071641"/>
    </source>
</evidence>
<dbReference type="GO" id="GO:0015774">
    <property type="term" value="P:polysaccharide transport"/>
    <property type="evidence" value="ECO:0007669"/>
    <property type="project" value="InterPro"/>
</dbReference>
<proteinExistence type="predicted"/>
<dbReference type="AlphaFoldDB" id="A0A128F134"/>
<dbReference type="Proteomes" id="UP000071641">
    <property type="component" value="Unassembled WGS sequence"/>
</dbReference>
<keyword evidence="2" id="KW-1185">Reference proteome</keyword>
<dbReference type="CDD" id="cd16440">
    <property type="entry name" value="beta_Kdo_transferase_KpsC_1"/>
    <property type="match status" value="1"/>
</dbReference>
<evidence type="ECO:0000313" key="1">
    <source>
        <dbReference type="EMBL" id="CZF80140.1"/>
    </source>
</evidence>
<protein>
    <submittedName>
        <fullName evidence="1">Capsule polysaccharide biosynthesis protein</fullName>
    </submittedName>
</protein>
<dbReference type="Pfam" id="PF05159">
    <property type="entry name" value="Capsule_synth"/>
    <property type="match status" value="4"/>
</dbReference>
<dbReference type="GO" id="GO:0000271">
    <property type="term" value="P:polysaccharide biosynthetic process"/>
    <property type="evidence" value="ECO:0007669"/>
    <property type="project" value="InterPro"/>
</dbReference>
<gene>
    <name evidence="1" type="ORF">GCE9029_01876</name>
</gene>
<reference evidence="2" key="1">
    <citation type="submission" date="2016-02" db="EMBL/GenBank/DDBJ databases">
        <authorList>
            <person name="Rodrigo-Torres Lidia"/>
            <person name="Arahal R.David."/>
        </authorList>
    </citation>
    <scope>NUCLEOTIDE SEQUENCE [LARGE SCALE GENOMIC DNA]</scope>
    <source>
        <strain evidence="2">CECT 9029</strain>
    </source>
</reference>